<comment type="caution">
    <text evidence="7">The sequence shown here is derived from an EMBL/GenBank/DDBJ whole genome shotgun (WGS) entry which is preliminary data.</text>
</comment>
<dbReference type="EMBL" id="JBHLZN010000005">
    <property type="protein sequence ID" value="MFB9887505.1"/>
    <property type="molecule type" value="Genomic_DNA"/>
</dbReference>
<comment type="cofactor">
    <cofactor evidence="1">
        <name>Zn(2+)</name>
        <dbReference type="ChEBI" id="CHEBI:29105"/>
    </cofactor>
</comment>
<reference evidence="7 8" key="1">
    <citation type="submission" date="2024-09" db="EMBL/GenBank/DDBJ databases">
        <authorList>
            <person name="Sun Q."/>
            <person name="Mori K."/>
        </authorList>
    </citation>
    <scope>NUCLEOTIDE SEQUENCE [LARGE SCALE GENOMIC DNA]</scope>
    <source>
        <strain evidence="7 8">ATCC 51285</strain>
    </source>
</reference>
<name>A0ABV5ZF79_9GAMM</name>
<dbReference type="SUPFAM" id="SSF53213">
    <property type="entry name" value="LigB-like"/>
    <property type="match status" value="1"/>
</dbReference>
<proteinExistence type="inferred from homology"/>
<dbReference type="GO" id="GO:0051213">
    <property type="term" value="F:dioxygenase activity"/>
    <property type="evidence" value="ECO:0007669"/>
    <property type="project" value="UniProtKB-KW"/>
</dbReference>
<dbReference type="Pfam" id="PF02900">
    <property type="entry name" value="LigB"/>
    <property type="match status" value="1"/>
</dbReference>
<keyword evidence="4" id="KW-0862">Zinc</keyword>
<keyword evidence="8" id="KW-1185">Reference proteome</keyword>
<dbReference type="PANTHER" id="PTHR30096">
    <property type="entry name" value="4,5-DOPA DIOXYGENASE EXTRADIOL-LIKE PROTEIN"/>
    <property type="match status" value="1"/>
</dbReference>
<dbReference type="Proteomes" id="UP001589628">
    <property type="component" value="Unassembled WGS sequence"/>
</dbReference>
<evidence type="ECO:0000313" key="8">
    <source>
        <dbReference type="Proteomes" id="UP001589628"/>
    </source>
</evidence>
<dbReference type="PANTHER" id="PTHR30096:SF0">
    <property type="entry name" value="4,5-DOPA DIOXYGENASE EXTRADIOL-LIKE PROTEIN"/>
    <property type="match status" value="1"/>
</dbReference>
<evidence type="ECO:0000259" key="6">
    <source>
        <dbReference type="Pfam" id="PF02900"/>
    </source>
</evidence>
<evidence type="ECO:0000256" key="1">
    <source>
        <dbReference type="ARBA" id="ARBA00001947"/>
    </source>
</evidence>
<gene>
    <name evidence="7" type="ORF">ACFFLH_13880</name>
</gene>
<dbReference type="Gene3D" id="3.40.830.10">
    <property type="entry name" value="LigB-like"/>
    <property type="match status" value="1"/>
</dbReference>
<evidence type="ECO:0000256" key="5">
    <source>
        <dbReference type="ARBA" id="ARBA00023002"/>
    </source>
</evidence>
<dbReference type="PIRSF" id="PIRSF006157">
    <property type="entry name" value="Doxgns_DODA"/>
    <property type="match status" value="1"/>
</dbReference>
<evidence type="ECO:0000256" key="4">
    <source>
        <dbReference type="ARBA" id="ARBA00022833"/>
    </source>
</evidence>
<evidence type="ECO:0000313" key="7">
    <source>
        <dbReference type="EMBL" id="MFB9887505.1"/>
    </source>
</evidence>
<dbReference type="InterPro" id="IPR014436">
    <property type="entry name" value="Extradiol_dOase_DODA"/>
</dbReference>
<keyword evidence="7" id="KW-0223">Dioxygenase</keyword>
<sequence length="255" mass="28151">MLPSFFISHGAPTQALAEDVTTACWRSLFQSLPAVRAVLVMSAHWPTRQPVLGSSVQPQLIYDFYGFPPPLYQLQWTAQGDPLLAQALVESLQRQGIPAQSQERDLDHGIWVPLRTALVGKSWPVIPLSVQPQQDAAWHYRLGQALAAWRQQGVLIIGSGGATHNLAALDWQAKDETVQPDTLAFEAWLADFADMADPVGMLDELPRLPAFTSQHPTAEHLWPFFFAAGAGGQGRRIHQRVQMGSLSLSAWRFGD</sequence>
<evidence type="ECO:0000256" key="3">
    <source>
        <dbReference type="ARBA" id="ARBA00022723"/>
    </source>
</evidence>
<dbReference type="CDD" id="cd07363">
    <property type="entry name" value="45_DOPA_Dioxygenase"/>
    <property type="match status" value="1"/>
</dbReference>
<protein>
    <submittedName>
        <fullName evidence="7">DODA-type extradiol aromatic ring-opening family dioxygenase</fullName>
        <ecNumber evidence="7">1.13.-.-</ecNumber>
    </submittedName>
</protein>
<dbReference type="RefSeq" id="WP_027312674.1">
    <property type="nucleotide sequence ID" value="NZ_JBHLZN010000005.1"/>
</dbReference>
<dbReference type="EC" id="1.13.-.-" evidence="7"/>
<comment type="similarity">
    <text evidence="2">Belongs to the DODA-type extradiol aromatic ring-opening dioxygenase family.</text>
</comment>
<feature type="domain" description="Extradiol ring-cleavage dioxygenase class III enzyme subunit B" evidence="6">
    <location>
        <begin position="31"/>
        <end position="233"/>
    </location>
</feature>
<accession>A0ABV5ZF79</accession>
<keyword evidence="5 7" id="KW-0560">Oxidoreductase</keyword>
<evidence type="ECO:0000256" key="2">
    <source>
        <dbReference type="ARBA" id="ARBA00007581"/>
    </source>
</evidence>
<organism evidence="7 8">
    <name type="scientific">Balneatrix alpica</name>
    <dbReference type="NCBI Taxonomy" id="75684"/>
    <lineage>
        <taxon>Bacteria</taxon>
        <taxon>Pseudomonadati</taxon>
        <taxon>Pseudomonadota</taxon>
        <taxon>Gammaproteobacteria</taxon>
        <taxon>Oceanospirillales</taxon>
        <taxon>Balneatrichaceae</taxon>
        <taxon>Balneatrix</taxon>
    </lineage>
</organism>
<keyword evidence="3" id="KW-0479">Metal-binding</keyword>
<dbReference type="InterPro" id="IPR004183">
    <property type="entry name" value="Xdiol_dOase_suB"/>
</dbReference>